<evidence type="ECO:0000313" key="1">
    <source>
        <dbReference type="EMBL" id="KAF2713302.1"/>
    </source>
</evidence>
<name>A0A6G1KLE5_9PLEO</name>
<dbReference type="EMBL" id="MU005765">
    <property type="protein sequence ID" value="KAF2713302.1"/>
    <property type="molecule type" value="Genomic_DNA"/>
</dbReference>
<protein>
    <recommendedName>
        <fullName evidence="3">F-box domain-containing protein</fullName>
    </recommendedName>
</protein>
<reference evidence="1" key="1">
    <citation type="journal article" date="2020" name="Stud. Mycol.">
        <title>101 Dothideomycetes genomes: a test case for predicting lifestyles and emergence of pathogens.</title>
        <authorList>
            <person name="Haridas S."/>
            <person name="Albert R."/>
            <person name="Binder M."/>
            <person name="Bloem J."/>
            <person name="Labutti K."/>
            <person name="Salamov A."/>
            <person name="Andreopoulos B."/>
            <person name="Baker S."/>
            <person name="Barry K."/>
            <person name="Bills G."/>
            <person name="Bluhm B."/>
            <person name="Cannon C."/>
            <person name="Castanera R."/>
            <person name="Culley D."/>
            <person name="Daum C."/>
            <person name="Ezra D."/>
            <person name="Gonzalez J."/>
            <person name="Henrissat B."/>
            <person name="Kuo A."/>
            <person name="Liang C."/>
            <person name="Lipzen A."/>
            <person name="Lutzoni F."/>
            <person name="Magnuson J."/>
            <person name="Mondo S."/>
            <person name="Nolan M."/>
            <person name="Ohm R."/>
            <person name="Pangilinan J."/>
            <person name="Park H.-J."/>
            <person name="Ramirez L."/>
            <person name="Alfaro M."/>
            <person name="Sun H."/>
            <person name="Tritt A."/>
            <person name="Yoshinaga Y."/>
            <person name="Zwiers L.-H."/>
            <person name="Turgeon B."/>
            <person name="Goodwin S."/>
            <person name="Spatafora J."/>
            <person name="Crous P."/>
            <person name="Grigoriev I."/>
        </authorList>
    </citation>
    <scope>NUCLEOTIDE SEQUENCE</scope>
    <source>
        <strain evidence="1">CBS 279.74</strain>
    </source>
</reference>
<proteinExistence type="predicted"/>
<sequence length="528" mass="59482">MATFNSLPIELLIMIATNLGLDLDYNRKKRRRALCSMAKVGRSCGAAAQEVLHQSVAIFLPDPPERGSRVLSPIAQLARTLLKRPDLAKKVLCLYIEFLQYHRVDHTTACSLELSRFAGQWSPCDCGWSKIADLCGRCIQSHCPDAKQGQEWSRSTSKGNPNSLIGVILACVTGVETITLIPMERNYQFSRPVESLVDIQQMTGGYSNRDLGSFVRLIPGLKNAKNLHVEGSVTWPLFALPNIQYLRIGMRSEMFWEMVPPSILIPPAEGLTAATWTLSNLTVDMNIDILDNPSEYPSDFHDLFGELMERLNNLICLHVYLSSPHSGRTYSTWPTTGFQHLVDKIKSESLSILIIDEFDLDEGKLETMWGEGFCRTVDSIRTLEDLPSLKRLVAPQEAFMCVEPTWTVCPLPNSLEEIGVLDSTDALNRWAQSLVTDKSRALLTDLKKVTLWPVKEEKNLVPDYRLEDSPDYDFSETSSLAPTWHDDETESVSWKTDWMVHGHIWSLVGHVGIDVSLEEPSNRGWCRE</sequence>
<evidence type="ECO:0000313" key="2">
    <source>
        <dbReference type="Proteomes" id="UP000799428"/>
    </source>
</evidence>
<accession>A0A6G1KLE5</accession>
<keyword evidence="2" id="KW-1185">Reference proteome</keyword>
<dbReference type="Proteomes" id="UP000799428">
    <property type="component" value="Unassembled WGS sequence"/>
</dbReference>
<organism evidence="1 2">
    <name type="scientific">Pleomassaria siparia CBS 279.74</name>
    <dbReference type="NCBI Taxonomy" id="1314801"/>
    <lineage>
        <taxon>Eukaryota</taxon>
        <taxon>Fungi</taxon>
        <taxon>Dikarya</taxon>
        <taxon>Ascomycota</taxon>
        <taxon>Pezizomycotina</taxon>
        <taxon>Dothideomycetes</taxon>
        <taxon>Pleosporomycetidae</taxon>
        <taxon>Pleosporales</taxon>
        <taxon>Pleomassariaceae</taxon>
        <taxon>Pleomassaria</taxon>
    </lineage>
</organism>
<dbReference type="OrthoDB" id="2520703at2759"/>
<evidence type="ECO:0008006" key="3">
    <source>
        <dbReference type="Google" id="ProtNLM"/>
    </source>
</evidence>
<dbReference type="AlphaFoldDB" id="A0A6G1KLE5"/>
<gene>
    <name evidence="1" type="ORF">K504DRAFT_498119</name>
</gene>